<proteinExistence type="predicted"/>
<dbReference type="AlphaFoldDB" id="A0AAX2ILZ3"/>
<evidence type="ECO:0000313" key="3">
    <source>
        <dbReference type="Proteomes" id="UP000190669"/>
    </source>
</evidence>
<keyword evidence="3" id="KW-1185">Reference proteome</keyword>
<accession>A0AAX2ILZ3</accession>
<dbReference type="Proteomes" id="UP000251937">
    <property type="component" value="Unassembled WGS sequence"/>
</dbReference>
<dbReference type="EMBL" id="FUZE01000014">
    <property type="protein sequence ID" value="SKB91625.1"/>
    <property type="molecule type" value="Genomic_DNA"/>
</dbReference>
<evidence type="ECO:0000313" key="4">
    <source>
        <dbReference type="Proteomes" id="UP000251937"/>
    </source>
</evidence>
<reference evidence="2 4" key="2">
    <citation type="submission" date="2018-06" db="EMBL/GenBank/DDBJ databases">
        <authorList>
            <consortium name="Pathogen Informatics"/>
            <person name="Doyle S."/>
        </authorList>
    </citation>
    <scope>NUCLEOTIDE SEQUENCE [LARGE SCALE GENOMIC DNA]</scope>
    <source>
        <strain evidence="2 4">NCTC11212</strain>
    </source>
</reference>
<sequence>MIMENLDIKGQLTNDLKEILLSHYNFFVETNYNYEQLVLRIKNVIESDSVSLDINFLNGLYIPYNNLFWNYYEYLIENIFNNLISDLCNVSEDEIISDNEEENMVDHHTDNSTIGDGYHTILPNINRNVVNGEKKNTDYGDVMIFGFYSREANANFSKRFNHISEKKSYKSKKVDKNIEIKREGLNLQLAQLYKNRPLPKVFVIAEGDYFEKKIEFEGNTYYLVCSSEGKNVNNVSISVQNLYAYVLEDSRDTFCIKEVVLTPDKTFKALAIDYEFDGINYQTLAVHIPNKLVGEAHSILMKYSEEQYKKKIIVTSYFGDTNYLKQKQFNSCPSIGGHLNLNGEYDKPHASTAKKFTNFMQSVSLLSSNIPEVKILQPSMLNHIKLIQQESYNEGIDHPSINHYVLHVDFCSHDEFLDTEMRNQ</sequence>
<dbReference type="EMBL" id="UAVR01000011">
    <property type="protein sequence ID" value="SQA90079.1"/>
    <property type="molecule type" value="Genomic_DNA"/>
</dbReference>
<protein>
    <submittedName>
        <fullName evidence="2">Uncharacterized protein</fullName>
    </submittedName>
</protein>
<dbReference type="Proteomes" id="UP000190669">
    <property type="component" value="Unassembled WGS sequence"/>
</dbReference>
<reference evidence="1 3" key="1">
    <citation type="submission" date="2017-02" db="EMBL/GenBank/DDBJ databases">
        <authorList>
            <person name="Varghese N."/>
            <person name="Submissions S."/>
        </authorList>
    </citation>
    <scope>NUCLEOTIDE SEQUENCE [LARGE SCALE GENOMIC DNA]</scope>
    <source>
        <strain evidence="1 3">DSM 16775</strain>
    </source>
</reference>
<evidence type="ECO:0000313" key="2">
    <source>
        <dbReference type="EMBL" id="SQA90079.1"/>
    </source>
</evidence>
<comment type="caution">
    <text evidence="2">The sequence shown here is derived from an EMBL/GenBank/DDBJ whole genome shotgun (WGS) entry which is preliminary data.</text>
</comment>
<gene>
    <name evidence="2" type="ORF">NCTC11212_02291</name>
    <name evidence="1" type="ORF">SAMN05421800_11427</name>
</gene>
<organism evidence="2 4">
    <name type="scientific">Chryseobacterium balustinum</name>
    <dbReference type="NCBI Taxonomy" id="246"/>
    <lineage>
        <taxon>Bacteria</taxon>
        <taxon>Pseudomonadati</taxon>
        <taxon>Bacteroidota</taxon>
        <taxon>Flavobacteriia</taxon>
        <taxon>Flavobacteriales</taxon>
        <taxon>Weeksellaceae</taxon>
        <taxon>Chryseobacterium group</taxon>
        <taxon>Chryseobacterium</taxon>
    </lineage>
</organism>
<evidence type="ECO:0000313" key="1">
    <source>
        <dbReference type="EMBL" id="SKB91625.1"/>
    </source>
</evidence>
<name>A0AAX2ILZ3_9FLAO</name>
<dbReference type="KEGG" id="cbp:EB354_10890"/>